<organism evidence="10 12">
    <name type="scientific">Haloferax gibbonsii</name>
    <dbReference type="NCBI Taxonomy" id="35746"/>
    <lineage>
        <taxon>Archaea</taxon>
        <taxon>Methanobacteriati</taxon>
        <taxon>Methanobacteriota</taxon>
        <taxon>Stenosarchaea group</taxon>
        <taxon>Halobacteria</taxon>
        <taxon>Halobacteriales</taxon>
        <taxon>Haloferacaceae</taxon>
        <taxon>Haloferax</taxon>
    </lineage>
</organism>
<dbReference type="KEGG" id="hgi:ABY42_15900"/>
<evidence type="ECO:0000256" key="8">
    <source>
        <dbReference type="SAM" id="MobiDB-lite"/>
    </source>
</evidence>
<reference evidence="10" key="2">
    <citation type="submission" date="2015-06" db="EMBL/GenBank/DDBJ databases">
        <authorList>
            <person name="Hoefler B.C."/>
            <person name="Straight P.D."/>
        </authorList>
    </citation>
    <scope>NUCLEOTIDE SEQUENCE [LARGE SCALE GENOMIC DNA]</scope>
    <source>
        <strain evidence="10">ARA6</strain>
        <plasmid evidence="10">pHG1</plasmid>
    </source>
</reference>
<dbReference type="Proteomes" id="UP000066124">
    <property type="component" value="Plasmid pHG1"/>
</dbReference>
<comment type="subcellular location">
    <subcellularLocation>
        <location evidence="1 7">Cell membrane</location>
        <topology evidence="1 7">Multi-pass membrane protein</topology>
    </subcellularLocation>
</comment>
<evidence type="ECO:0000256" key="4">
    <source>
        <dbReference type="ARBA" id="ARBA00022692"/>
    </source>
</evidence>
<dbReference type="Proteomes" id="UP000663064">
    <property type="component" value="Plasmid pHGLR1"/>
</dbReference>
<dbReference type="InterPro" id="IPR000515">
    <property type="entry name" value="MetI-like"/>
</dbReference>
<feature type="domain" description="ABC transmembrane type-1" evidence="9">
    <location>
        <begin position="115"/>
        <end position="305"/>
    </location>
</feature>
<gene>
    <name evidence="11" type="primary">dppC7</name>
    <name evidence="10" type="ORF">ABY42_15900</name>
    <name evidence="11" type="ORF">HfgLR_20410</name>
</gene>
<dbReference type="GeneID" id="59460849"/>
<proteinExistence type="inferred from homology"/>
<dbReference type="Pfam" id="PF00528">
    <property type="entry name" value="BPD_transp_1"/>
    <property type="match status" value="1"/>
</dbReference>
<evidence type="ECO:0000313" key="10">
    <source>
        <dbReference type="EMBL" id="AKU09286.1"/>
    </source>
</evidence>
<geneLocation type="plasmid" evidence="11 13">
    <name>pHGLR1</name>
</geneLocation>
<dbReference type="GO" id="GO:0055085">
    <property type="term" value="P:transmembrane transport"/>
    <property type="evidence" value="ECO:0007669"/>
    <property type="project" value="InterPro"/>
</dbReference>
<dbReference type="EMBL" id="CP011948">
    <property type="protein sequence ID" value="AKU09286.1"/>
    <property type="molecule type" value="Genomic_DNA"/>
</dbReference>
<geneLocation type="plasmid" evidence="10 12">
    <name>pHG1</name>
</geneLocation>
<dbReference type="AlphaFoldDB" id="A0A0K1IXV7"/>
<reference evidence="12" key="1">
    <citation type="journal article" date="2015" name="J. Biotechnol.">
        <title>Complete genome sequence of Haloferax gibbonsii strain ARA6, a potential producer of polyhydroxyalkanoates and halocins isolated from Araruama, Rio de Janeiro, Brasil.</title>
        <authorList>
            <person name="Pinto L.H."/>
            <person name="D'Alincourt Carvalho-Assef A.P."/>
            <person name="Vieira R.P."/>
            <person name="Clementino M.M."/>
            <person name="Albano R.M."/>
        </authorList>
    </citation>
    <scope>NUCLEOTIDE SEQUENCE [LARGE SCALE GENOMIC DNA]</scope>
    <source>
        <strain evidence="12">ARA6</strain>
        <plasmid evidence="12">Plasmid pHG1</plasmid>
    </source>
</reference>
<dbReference type="InterPro" id="IPR035906">
    <property type="entry name" value="MetI-like_sf"/>
</dbReference>
<dbReference type="Gene3D" id="1.10.3720.10">
    <property type="entry name" value="MetI-like"/>
    <property type="match status" value="1"/>
</dbReference>
<dbReference type="PROSITE" id="PS50928">
    <property type="entry name" value="ABC_TM1"/>
    <property type="match status" value="1"/>
</dbReference>
<keyword evidence="3" id="KW-1003">Cell membrane</keyword>
<dbReference type="CDD" id="cd06261">
    <property type="entry name" value="TM_PBP2"/>
    <property type="match status" value="1"/>
</dbReference>
<evidence type="ECO:0000313" key="11">
    <source>
        <dbReference type="EMBL" id="QOS13324.1"/>
    </source>
</evidence>
<dbReference type="SUPFAM" id="SSF161098">
    <property type="entry name" value="MetI-like"/>
    <property type="match status" value="1"/>
</dbReference>
<feature type="transmembrane region" description="Helical" evidence="7">
    <location>
        <begin position="51"/>
        <end position="72"/>
    </location>
</feature>
<feature type="transmembrane region" description="Helical" evidence="7">
    <location>
        <begin position="287"/>
        <end position="312"/>
    </location>
</feature>
<feature type="transmembrane region" description="Helical" evidence="7">
    <location>
        <begin position="117"/>
        <end position="138"/>
    </location>
</feature>
<dbReference type="EMBL" id="CP063206">
    <property type="protein sequence ID" value="QOS13324.1"/>
    <property type="molecule type" value="Genomic_DNA"/>
</dbReference>
<evidence type="ECO:0000259" key="9">
    <source>
        <dbReference type="PROSITE" id="PS50928"/>
    </source>
</evidence>
<feature type="transmembrane region" description="Helical" evidence="7">
    <location>
        <begin position="150"/>
        <end position="171"/>
    </location>
</feature>
<feature type="region of interest" description="Disordered" evidence="8">
    <location>
        <begin position="1"/>
        <end position="23"/>
    </location>
</feature>
<evidence type="ECO:0000256" key="1">
    <source>
        <dbReference type="ARBA" id="ARBA00004651"/>
    </source>
</evidence>
<keyword evidence="2 7" id="KW-0813">Transport</keyword>
<reference evidence="11" key="3">
    <citation type="journal article" date="2021" name="Front. Microbiol.">
        <title>Cellular and Genomic Properties of Haloferax gibbonsii LR2-5, the Host of Euryarchaeal Virus HFTV1.</title>
        <authorList>
            <person name="Tittes C."/>
            <person name="Schwarzer S."/>
            <person name="Pfeiffer F."/>
            <person name="Dyall-Smith M."/>
            <person name="Rodriguez-Franco M."/>
            <person name="Oksanen H.M."/>
            <person name="Quax T.E.F."/>
        </authorList>
    </citation>
    <scope>NUCLEOTIDE SEQUENCE</scope>
    <source>
        <strain evidence="11">LR2-5</strain>
        <plasmid evidence="11 13">pHGLR1</plasmid>
    </source>
</reference>
<dbReference type="InterPro" id="IPR050366">
    <property type="entry name" value="BP-dependent_transpt_permease"/>
</dbReference>
<evidence type="ECO:0000256" key="7">
    <source>
        <dbReference type="RuleBase" id="RU363032"/>
    </source>
</evidence>
<evidence type="ECO:0000256" key="2">
    <source>
        <dbReference type="ARBA" id="ARBA00022448"/>
    </source>
</evidence>
<evidence type="ECO:0000313" key="13">
    <source>
        <dbReference type="Proteomes" id="UP000663064"/>
    </source>
</evidence>
<evidence type="ECO:0000313" key="12">
    <source>
        <dbReference type="Proteomes" id="UP000066124"/>
    </source>
</evidence>
<dbReference type="RefSeq" id="WP_004972068.1">
    <property type="nucleotide sequence ID" value="NZ_CP011948.1"/>
</dbReference>
<evidence type="ECO:0000256" key="6">
    <source>
        <dbReference type="ARBA" id="ARBA00023136"/>
    </source>
</evidence>
<evidence type="ECO:0000256" key="3">
    <source>
        <dbReference type="ARBA" id="ARBA00022475"/>
    </source>
</evidence>
<name>A0A0K1IXV7_HALGI</name>
<accession>A0A0K1IXV7</accession>
<sequence>MSEAHSDSFDLKDLYDEDIDPDPESRADRAKRFLEMNIVAPARIAVDDWRALVGGAILAFFLLMGTVGVWLVERPTSGDAPVLAAPFESLAYPLGTDVFGQPIHAQLIHATPGMFKMIFAGAVVSVGFAALVGVVAGFEHGTRIDSFLMTITDVVITIPGLPLIIVITAIFQPENPYIVGVFLGIDNWPGLARTVRSQVLSIREESYVEASEIMGIPLSSILRRDILSQLMPYVMINGALTSRRIIFESVGLYFLGILPFTTFNWGVMMNLAYEGNALTRPDMLPWMVAPMVCIFLLSFGLVLLSQGLDSLFNVRLRARHAKTSKKKGTSKNNQSQATGGD</sequence>
<comment type="similarity">
    <text evidence="7">Belongs to the binding-protein-dependent transport system permease family.</text>
</comment>
<keyword evidence="4 7" id="KW-0812">Transmembrane</keyword>
<evidence type="ECO:0000256" key="5">
    <source>
        <dbReference type="ARBA" id="ARBA00022989"/>
    </source>
</evidence>
<keyword evidence="6 7" id="KW-0472">Membrane</keyword>
<keyword evidence="10" id="KW-0614">Plasmid</keyword>
<keyword evidence="5 7" id="KW-1133">Transmembrane helix</keyword>
<dbReference type="PANTHER" id="PTHR43386">
    <property type="entry name" value="OLIGOPEPTIDE TRANSPORT SYSTEM PERMEASE PROTEIN APPC"/>
    <property type="match status" value="1"/>
</dbReference>
<feature type="compositionally biased region" description="Basic and acidic residues" evidence="8">
    <location>
        <begin position="1"/>
        <end position="14"/>
    </location>
</feature>
<protein>
    <submittedName>
        <fullName evidence="10">ABC transporter permease</fullName>
    </submittedName>
    <submittedName>
        <fullName evidence="11">ABC-type transport system permease protein (Probable substrate dipeptide/oligopeptide)</fullName>
    </submittedName>
</protein>
<dbReference type="GO" id="GO:0005886">
    <property type="term" value="C:plasma membrane"/>
    <property type="evidence" value="ECO:0007669"/>
    <property type="project" value="UniProtKB-SubCell"/>
</dbReference>
<dbReference type="PATRIC" id="fig|35746.4.peg.3429"/>
<dbReference type="PANTHER" id="PTHR43386:SF1">
    <property type="entry name" value="D,D-DIPEPTIDE TRANSPORT SYSTEM PERMEASE PROTEIN DDPC-RELATED"/>
    <property type="match status" value="1"/>
</dbReference>
<feature type="transmembrane region" description="Helical" evidence="7">
    <location>
        <begin position="245"/>
        <end position="267"/>
    </location>
</feature>